<feature type="domain" description="RNase NYN" evidence="2">
    <location>
        <begin position="58"/>
        <end position="164"/>
    </location>
</feature>
<protein>
    <recommendedName>
        <fullName evidence="2">RNase NYN domain-containing protein</fullName>
    </recommendedName>
</protein>
<keyword evidence="1" id="KW-1133">Transmembrane helix</keyword>
<comment type="caution">
    <text evidence="3">The sequence shown here is derived from an EMBL/GenBank/DDBJ whole genome shotgun (WGS) entry which is preliminary data.</text>
</comment>
<feature type="transmembrane region" description="Helical" evidence="1">
    <location>
        <begin position="28"/>
        <end position="46"/>
    </location>
</feature>
<keyword evidence="1" id="KW-0472">Membrane</keyword>
<keyword evidence="4" id="KW-1185">Reference proteome</keyword>
<dbReference type="Proteomes" id="UP000477782">
    <property type="component" value="Unassembled WGS sequence"/>
</dbReference>
<evidence type="ECO:0000256" key="1">
    <source>
        <dbReference type="SAM" id="Phobius"/>
    </source>
</evidence>
<dbReference type="InterPro" id="IPR021869">
    <property type="entry name" value="RNase_Zc3h12_NYN"/>
</dbReference>
<evidence type="ECO:0000313" key="4">
    <source>
        <dbReference type="Proteomes" id="UP000477782"/>
    </source>
</evidence>
<name>A0A6M0QXB0_9RHOB</name>
<gene>
    <name evidence="3" type="ORF">G4Z14_17560</name>
</gene>
<evidence type="ECO:0000259" key="2">
    <source>
        <dbReference type="Pfam" id="PF11977"/>
    </source>
</evidence>
<dbReference type="EMBL" id="JAAIVJ010000020">
    <property type="protein sequence ID" value="NEY92095.1"/>
    <property type="molecule type" value="Genomic_DNA"/>
</dbReference>
<keyword evidence="1" id="KW-0812">Transmembrane</keyword>
<reference evidence="3 4" key="1">
    <citation type="submission" date="2020-02" db="EMBL/GenBank/DDBJ databases">
        <authorList>
            <person name="Chen W.-M."/>
        </authorList>
    </citation>
    <scope>NUCLEOTIDE SEQUENCE [LARGE SCALE GENOMIC DNA]</scope>
    <source>
        <strain evidence="3 4">KMS-5</strain>
    </source>
</reference>
<proteinExistence type="predicted"/>
<organism evidence="3 4">
    <name type="scientific">Tabrizicola oligotrophica</name>
    <dbReference type="NCBI Taxonomy" id="2710650"/>
    <lineage>
        <taxon>Bacteria</taxon>
        <taxon>Pseudomonadati</taxon>
        <taxon>Pseudomonadota</taxon>
        <taxon>Alphaproteobacteria</taxon>
        <taxon>Rhodobacterales</taxon>
        <taxon>Paracoccaceae</taxon>
        <taxon>Tabrizicola</taxon>
    </lineage>
</organism>
<dbReference type="Pfam" id="PF11977">
    <property type="entry name" value="RNase_Zc3h12a"/>
    <property type="match status" value="1"/>
</dbReference>
<dbReference type="Gene3D" id="3.40.50.11980">
    <property type="match status" value="1"/>
</dbReference>
<evidence type="ECO:0000313" key="3">
    <source>
        <dbReference type="EMBL" id="NEY92095.1"/>
    </source>
</evidence>
<accession>A0A6M0QXB0</accession>
<dbReference type="AlphaFoldDB" id="A0A6M0QXB0"/>
<sequence>MILLLALLSVGLMGLAVALPGESDLLFMLAAPCLIAAIWLLMLRLSRPRPTAPARRADIIVDGSNVLHWNDGVPSLRPVMDVIRELMAQGLTVDVMFDANVGYKIGTRYLHDRDLALQIGLPEEQVRVVSKGTQADHHILRAARRFQAQVVSNDRFRDWQAEFPEVDTPGFLIRGGMREGSLWLSGVRAAPKVLAAAGP</sequence>